<accession>A0ABN8SPA7</accession>
<proteinExistence type="predicted"/>
<keyword evidence="3" id="KW-1185">Reference proteome</keyword>
<evidence type="ECO:0000313" key="3">
    <source>
        <dbReference type="Proteomes" id="UP001159427"/>
    </source>
</evidence>
<sequence length="123" mass="13602">MLLCVLHGEDGQWEDINESTDEEAKEGGTEDDSKGIGGSGDDESEEDIVLGELSSGPDSEQDAASGEREFYSINKSDKIWFVFQSDSEEEKLYVFPCLADSTETWNIVLNDLSNRLANVFSTH</sequence>
<reference evidence="2 3" key="1">
    <citation type="submission" date="2022-05" db="EMBL/GenBank/DDBJ databases">
        <authorList>
            <consortium name="Genoscope - CEA"/>
            <person name="William W."/>
        </authorList>
    </citation>
    <scope>NUCLEOTIDE SEQUENCE [LARGE SCALE GENOMIC DNA]</scope>
</reference>
<dbReference type="EMBL" id="CALNXI010003317">
    <property type="protein sequence ID" value="CAH3192871.1"/>
    <property type="molecule type" value="Genomic_DNA"/>
</dbReference>
<feature type="region of interest" description="Disordered" evidence="1">
    <location>
        <begin position="1"/>
        <end position="69"/>
    </location>
</feature>
<feature type="compositionally biased region" description="Acidic residues" evidence="1">
    <location>
        <begin position="11"/>
        <end position="24"/>
    </location>
</feature>
<evidence type="ECO:0000313" key="2">
    <source>
        <dbReference type="EMBL" id="CAH3192871.1"/>
    </source>
</evidence>
<feature type="compositionally biased region" description="Basic and acidic residues" evidence="1">
    <location>
        <begin position="25"/>
        <end position="34"/>
    </location>
</feature>
<gene>
    <name evidence="2" type="ORF">PEVE_00024766</name>
</gene>
<dbReference type="Proteomes" id="UP001159427">
    <property type="component" value="Unassembled WGS sequence"/>
</dbReference>
<evidence type="ECO:0000256" key="1">
    <source>
        <dbReference type="SAM" id="MobiDB-lite"/>
    </source>
</evidence>
<protein>
    <submittedName>
        <fullName evidence="2">Uncharacterized protein</fullName>
    </submittedName>
</protein>
<comment type="caution">
    <text evidence="2">The sequence shown here is derived from an EMBL/GenBank/DDBJ whole genome shotgun (WGS) entry which is preliminary data.</text>
</comment>
<feature type="non-terminal residue" evidence="2">
    <location>
        <position position="123"/>
    </location>
</feature>
<name>A0ABN8SPA7_9CNID</name>
<feature type="compositionally biased region" description="Acidic residues" evidence="1">
    <location>
        <begin position="40"/>
        <end position="49"/>
    </location>
</feature>
<organism evidence="2 3">
    <name type="scientific">Porites evermanni</name>
    <dbReference type="NCBI Taxonomy" id="104178"/>
    <lineage>
        <taxon>Eukaryota</taxon>
        <taxon>Metazoa</taxon>
        <taxon>Cnidaria</taxon>
        <taxon>Anthozoa</taxon>
        <taxon>Hexacorallia</taxon>
        <taxon>Scleractinia</taxon>
        <taxon>Fungiina</taxon>
        <taxon>Poritidae</taxon>
        <taxon>Porites</taxon>
    </lineage>
</organism>